<feature type="transmembrane region" description="Helical" evidence="7">
    <location>
        <begin position="182"/>
        <end position="203"/>
    </location>
</feature>
<name>A0A6G4A5B6_9BACL</name>
<evidence type="ECO:0000256" key="5">
    <source>
        <dbReference type="ARBA" id="ARBA00022989"/>
    </source>
</evidence>
<feature type="transmembrane region" description="Helical" evidence="7">
    <location>
        <begin position="405"/>
        <end position="424"/>
    </location>
</feature>
<accession>A0A6G4A5B6</accession>
<dbReference type="GO" id="GO:0005886">
    <property type="term" value="C:plasma membrane"/>
    <property type="evidence" value="ECO:0007669"/>
    <property type="project" value="UniProtKB-SubCell"/>
</dbReference>
<sequence length="471" mass="50948">MKKEVASEANMENSLSTEILKGPIIPISMKLAIPVLIGQILLLVYGVMDTLFVSMIDKSSTALISGIGLAFPVFILFMALSTGLFTGISSVVARGLGARNELVIRRATDSGLLISTITAIVMVIVLYLIGEPIINMMAGKEMSAEAISSGVTYLFYIIPGLGLMLIFQSLLGVLQGEGLAKYYGISMLLSTLINIILNPILIFSFGMGVAGSALATTISLAVSLLFVVMIFLKKKSSLPVSWNIFNGSGKVVLEIVRIGIPQVLSMASLSVTMMFLNNLFGSISENAMNAWVLVGRMDEFLLLSGYAFGNATLTLIGQNYGKQNMDRVMSAFKTNLLLGLILTAVIATFYVVFARQLFSLFTDVSQVVEYCVAQVQIIAFSFLGIVTAIIVTTSFQATGRAMPGLVLDIFRMGVLTIPLTYAIIRMFDLGTIEVFYTIAGINLLMMVFSFTWCYLYLKSTKTKAIIESAAI</sequence>
<feature type="transmembrane region" description="Helical" evidence="7">
    <location>
        <begin position="436"/>
        <end position="457"/>
    </location>
</feature>
<dbReference type="AlphaFoldDB" id="A0A6G4A5B6"/>
<evidence type="ECO:0000256" key="4">
    <source>
        <dbReference type="ARBA" id="ARBA00022692"/>
    </source>
</evidence>
<dbReference type="InterPro" id="IPR002528">
    <property type="entry name" value="MATE_fam"/>
</dbReference>
<feature type="transmembrane region" description="Helical" evidence="7">
    <location>
        <begin position="300"/>
        <end position="320"/>
    </location>
</feature>
<dbReference type="InterPro" id="IPR052031">
    <property type="entry name" value="Membrane_Transporter-Flippase"/>
</dbReference>
<dbReference type="PANTHER" id="PTHR43549:SF2">
    <property type="entry name" value="MULTIDRUG RESISTANCE PROTEIN NORM-RELATED"/>
    <property type="match status" value="1"/>
</dbReference>
<dbReference type="EMBL" id="JAAIKC010000012">
    <property type="protein sequence ID" value="NEW08999.1"/>
    <property type="molecule type" value="Genomic_DNA"/>
</dbReference>
<dbReference type="Pfam" id="PF01554">
    <property type="entry name" value="MatE"/>
    <property type="match status" value="2"/>
</dbReference>
<keyword evidence="4 7" id="KW-0812">Transmembrane</keyword>
<feature type="transmembrane region" description="Helical" evidence="7">
    <location>
        <begin position="31"/>
        <end position="56"/>
    </location>
</feature>
<proteinExistence type="predicted"/>
<organism evidence="8">
    <name type="scientific">Paenibacillus sp. SYP-B3998</name>
    <dbReference type="NCBI Taxonomy" id="2678564"/>
    <lineage>
        <taxon>Bacteria</taxon>
        <taxon>Bacillati</taxon>
        <taxon>Bacillota</taxon>
        <taxon>Bacilli</taxon>
        <taxon>Bacillales</taxon>
        <taxon>Paenibacillaceae</taxon>
        <taxon>Paenibacillus</taxon>
    </lineage>
</organism>
<keyword evidence="6 7" id="KW-0472">Membrane</keyword>
<keyword evidence="2" id="KW-0813">Transport</keyword>
<dbReference type="GO" id="GO:0042910">
    <property type="term" value="F:xenobiotic transmembrane transporter activity"/>
    <property type="evidence" value="ECO:0007669"/>
    <property type="project" value="InterPro"/>
</dbReference>
<protein>
    <submittedName>
        <fullName evidence="8">MATE family efflux transporter</fullName>
    </submittedName>
</protein>
<evidence type="ECO:0000256" key="6">
    <source>
        <dbReference type="ARBA" id="ARBA00023136"/>
    </source>
</evidence>
<feature type="transmembrane region" description="Helical" evidence="7">
    <location>
        <begin position="62"/>
        <end position="92"/>
    </location>
</feature>
<comment type="subcellular location">
    <subcellularLocation>
        <location evidence="1">Cell membrane</location>
        <topology evidence="1">Multi-pass membrane protein</topology>
    </subcellularLocation>
</comment>
<feature type="transmembrane region" description="Helical" evidence="7">
    <location>
        <begin position="373"/>
        <end position="393"/>
    </location>
</feature>
<dbReference type="InterPro" id="IPR048279">
    <property type="entry name" value="MdtK-like"/>
</dbReference>
<evidence type="ECO:0000256" key="7">
    <source>
        <dbReference type="SAM" id="Phobius"/>
    </source>
</evidence>
<dbReference type="PANTHER" id="PTHR43549">
    <property type="entry name" value="MULTIDRUG RESISTANCE PROTEIN YPNP-RELATED"/>
    <property type="match status" value="1"/>
</dbReference>
<feature type="transmembrane region" description="Helical" evidence="7">
    <location>
        <begin position="209"/>
        <end position="232"/>
    </location>
</feature>
<evidence type="ECO:0000256" key="3">
    <source>
        <dbReference type="ARBA" id="ARBA00022475"/>
    </source>
</evidence>
<evidence type="ECO:0000256" key="2">
    <source>
        <dbReference type="ARBA" id="ARBA00022448"/>
    </source>
</evidence>
<dbReference type="RefSeq" id="WP_163952431.1">
    <property type="nucleotide sequence ID" value="NZ_JAAIKC010000012.1"/>
</dbReference>
<comment type="caution">
    <text evidence="8">The sequence shown here is derived from an EMBL/GenBank/DDBJ whole genome shotgun (WGS) entry which is preliminary data.</text>
</comment>
<evidence type="ECO:0000256" key="1">
    <source>
        <dbReference type="ARBA" id="ARBA00004651"/>
    </source>
</evidence>
<feature type="transmembrane region" description="Helical" evidence="7">
    <location>
        <begin position="263"/>
        <end position="280"/>
    </location>
</feature>
<reference evidence="8" key="1">
    <citation type="submission" date="2020-02" db="EMBL/GenBank/DDBJ databases">
        <authorList>
            <person name="Shen X.-R."/>
            <person name="Zhang Y.-X."/>
        </authorList>
    </citation>
    <scope>NUCLEOTIDE SEQUENCE</scope>
    <source>
        <strain evidence="8">SYP-B3998</strain>
    </source>
</reference>
<feature type="transmembrane region" description="Helical" evidence="7">
    <location>
        <begin position="332"/>
        <end position="353"/>
    </location>
</feature>
<keyword evidence="3" id="KW-1003">Cell membrane</keyword>
<dbReference type="NCBIfam" id="TIGR00797">
    <property type="entry name" value="matE"/>
    <property type="match status" value="1"/>
</dbReference>
<evidence type="ECO:0000313" key="8">
    <source>
        <dbReference type="EMBL" id="NEW08999.1"/>
    </source>
</evidence>
<dbReference type="GO" id="GO:0015297">
    <property type="term" value="F:antiporter activity"/>
    <property type="evidence" value="ECO:0007669"/>
    <property type="project" value="InterPro"/>
</dbReference>
<gene>
    <name evidence="8" type="ORF">GK047_23685</name>
</gene>
<feature type="transmembrane region" description="Helical" evidence="7">
    <location>
        <begin position="112"/>
        <end position="130"/>
    </location>
</feature>
<keyword evidence="5 7" id="KW-1133">Transmembrane helix</keyword>
<feature type="transmembrane region" description="Helical" evidence="7">
    <location>
        <begin position="150"/>
        <end position="170"/>
    </location>
</feature>
<dbReference type="PIRSF" id="PIRSF006603">
    <property type="entry name" value="DinF"/>
    <property type="match status" value="1"/>
</dbReference>